<dbReference type="CDD" id="cd00170">
    <property type="entry name" value="SEC14"/>
    <property type="match status" value="1"/>
</dbReference>
<feature type="domain" description="CRAL-TRIO" evidence="2">
    <location>
        <begin position="74"/>
        <end position="230"/>
    </location>
</feature>
<dbReference type="SUPFAM" id="SSF49354">
    <property type="entry name" value="PapD-like"/>
    <property type="match status" value="1"/>
</dbReference>
<gene>
    <name evidence="4" type="ORF">PMACD_LOCUS12362</name>
</gene>
<evidence type="ECO:0008006" key="6">
    <source>
        <dbReference type="Google" id="ProtNLM"/>
    </source>
</evidence>
<sequence length="440" mass="51059">MSKLAEIRLLYETKVNKIVPHPIFDSRDLPKVKSDIYLYRVLEHSQNNVQQAADMLYNIMEWRKTNNVNDISEANVDLDILKDGLYFTRGRDIDSCLLFIMNSKAYIKNHRDLEGVKKVFIYWLERLEREEGGKKVTLFFDMDGCGINNMNLHLFSYMINVLKCYYPNFINYIIIFQMPWILSAGFRIVKEMLPAPAIERLRIINKDKLKDLIAPEQALVSWGGKDNYKFEFVPENRNIGTVIIEEDDNYSLGEMLRIKPPKVLLFETIGHKISSQLIITNMEEGIIAFKIRTTAPERYTVCPKQGILPKRISKSIDIIVLPGFDLSSVEKDRFLILSVNVPKLDMPQTELRQIWKSAGSSSIDEYRLTCAVKVQNMSVKNVETNSLNEINSSMDNEYNRIQNNLNSFNKYQILIIIIMSVSIFINIIIWMNIGKKCTRP</sequence>
<dbReference type="PROSITE" id="PS50202">
    <property type="entry name" value="MSP"/>
    <property type="match status" value="1"/>
</dbReference>
<dbReference type="EMBL" id="CAJOBZ010000047">
    <property type="protein sequence ID" value="CAF4913546.1"/>
    <property type="molecule type" value="Genomic_DNA"/>
</dbReference>
<dbReference type="InterPro" id="IPR013783">
    <property type="entry name" value="Ig-like_fold"/>
</dbReference>
<protein>
    <recommendedName>
        <fullName evidence="6">Motile sperm domain-containing protein 2</fullName>
    </recommendedName>
</protein>
<dbReference type="PROSITE" id="PS50191">
    <property type="entry name" value="CRAL_TRIO"/>
    <property type="match status" value="1"/>
</dbReference>
<dbReference type="PANTHER" id="PTHR46384:SF1">
    <property type="entry name" value="MOTILE SPERM DOMAIN-CONTAINING PROTEIN 2"/>
    <property type="match status" value="1"/>
</dbReference>
<organism evidence="4 5">
    <name type="scientific">Pieris macdunnoughi</name>
    <dbReference type="NCBI Taxonomy" id="345717"/>
    <lineage>
        <taxon>Eukaryota</taxon>
        <taxon>Metazoa</taxon>
        <taxon>Ecdysozoa</taxon>
        <taxon>Arthropoda</taxon>
        <taxon>Hexapoda</taxon>
        <taxon>Insecta</taxon>
        <taxon>Pterygota</taxon>
        <taxon>Neoptera</taxon>
        <taxon>Endopterygota</taxon>
        <taxon>Lepidoptera</taxon>
        <taxon>Glossata</taxon>
        <taxon>Ditrysia</taxon>
        <taxon>Papilionoidea</taxon>
        <taxon>Pieridae</taxon>
        <taxon>Pierinae</taxon>
        <taxon>Pieris</taxon>
    </lineage>
</organism>
<keyword evidence="1" id="KW-0812">Transmembrane</keyword>
<dbReference type="Gene3D" id="2.60.40.10">
    <property type="entry name" value="Immunoglobulins"/>
    <property type="match status" value="1"/>
</dbReference>
<dbReference type="SMART" id="SM00516">
    <property type="entry name" value="SEC14"/>
    <property type="match status" value="1"/>
</dbReference>
<comment type="caution">
    <text evidence="4">The sequence shown here is derived from an EMBL/GenBank/DDBJ whole genome shotgun (WGS) entry which is preliminary data.</text>
</comment>
<dbReference type="PANTHER" id="PTHR46384">
    <property type="entry name" value="MOTILE SPERM DOMAIN-CONTAINING PROTEIN 2"/>
    <property type="match status" value="1"/>
</dbReference>
<dbReference type="InterPro" id="IPR001251">
    <property type="entry name" value="CRAL-TRIO_dom"/>
</dbReference>
<evidence type="ECO:0000313" key="4">
    <source>
        <dbReference type="EMBL" id="CAF4913546.1"/>
    </source>
</evidence>
<dbReference type="InterPro" id="IPR036273">
    <property type="entry name" value="CRAL/TRIO_N_dom_sf"/>
</dbReference>
<reference evidence="4" key="1">
    <citation type="submission" date="2021-02" db="EMBL/GenBank/DDBJ databases">
        <authorList>
            <person name="Steward A R."/>
        </authorList>
    </citation>
    <scope>NUCLEOTIDE SEQUENCE</scope>
</reference>
<dbReference type="InterPro" id="IPR000535">
    <property type="entry name" value="MSP_dom"/>
</dbReference>
<evidence type="ECO:0000259" key="2">
    <source>
        <dbReference type="PROSITE" id="PS50191"/>
    </source>
</evidence>
<keyword evidence="1" id="KW-1133">Transmembrane helix</keyword>
<evidence type="ECO:0000259" key="3">
    <source>
        <dbReference type="PROSITE" id="PS50202"/>
    </source>
</evidence>
<dbReference type="InterPro" id="IPR036865">
    <property type="entry name" value="CRAL-TRIO_dom_sf"/>
</dbReference>
<dbReference type="OrthoDB" id="75724at2759"/>
<dbReference type="Gene3D" id="3.40.525.10">
    <property type="entry name" value="CRAL-TRIO lipid binding domain"/>
    <property type="match status" value="1"/>
</dbReference>
<dbReference type="SUPFAM" id="SSF46938">
    <property type="entry name" value="CRAL/TRIO N-terminal domain"/>
    <property type="match status" value="1"/>
</dbReference>
<dbReference type="GO" id="GO:0140284">
    <property type="term" value="C:endoplasmic reticulum-endosome membrane contact site"/>
    <property type="evidence" value="ECO:0007669"/>
    <property type="project" value="TreeGrafter"/>
</dbReference>
<evidence type="ECO:0000256" key="1">
    <source>
        <dbReference type="SAM" id="Phobius"/>
    </source>
</evidence>
<feature type="transmembrane region" description="Helical" evidence="1">
    <location>
        <begin position="411"/>
        <end position="433"/>
    </location>
</feature>
<dbReference type="Pfam" id="PF00650">
    <property type="entry name" value="CRAL_TRIO"/>
    <property type="match status" value="1"/>
</dbReference>
<proteinExistence type="predicted"/>
<accession>A0A821VVW0</accession>
<keyword evidence="1" id="KW-0472">Membrane</keyword>
<dbReference type="InterPro" id="IPR008962">
    <property type="entry name" value="PapD-like_sf"/>
</dbReference>
<dbReference type="SUPFAM" id="SSF52087">
    <property type="entry name" value="CRAL/TRIO domain"/>
    <property type="match status" value="1"/>
</dbReference>
<dbReference type="InterPro" id="IPR053012">
    <property type="entry name" value="ER-organelle_contact"/>
</dbReference>
<dbReference type="Proteomes" id="UP000663880">
    <property type="component" value="Unassembled WGS sequence"/>
</dbReference>
<name>A0A821VVW0_9NEOP</name>
<feature type="domain" description="MSP" evidence="3">
    <location>
        <begin position="255"/>
        <end position="373"/>
    </location>
</feature>
<dbReference type="AlphaFoldDB" id="A0A821VVW0"/>
<keyword evidence="5" id="KW-1185">Reference proteome</keyword>
<dbReference type="Pfam" id="PF00635">
    <property type="entry name" value="Motile_Sperm"/>
    <property type="match status" value="1"/>
</dbReference>
<evidence type="ECO:0000313" key="5">
    <source>
        <dbReference type="Proteomes" id="UP000663880"/>
    </source>
</evidence>
<dbReference type="GO" id="GO:0012505">
    <property type="term" value="C:endomembrane system"/>
    <property type="evidence" value="ECO:0007669"/>
    <property type="project" value="TreeGrafter"/>
</dbReference>